<dbReference type="PANTHER" id="PTHR43671">
    <property type="entry name" value="SERINE/THREONINE-PROTEIN KINASE NEK"/>
    <property type="match status" value="1"/>
</dbReference>
<dbReference type="Proteomes" id="UP000298860">
    <property type="component" value="Unassembled WGS sequence"/>
</dbReference>
<dbReference type="GO" id="GO:0005524">
    <property type="term" value="F:ATP binding"/>
    <property type="evidence" value="ECO:0007669"/>
    <property type="project" value="UniProtKB-KW"/>
</dbReference>
<name>A0A4D4IWD8_9PSEU</name>
<dbReference type="RefSeq" id="WP_137811721.1">
    <property type="nucleotide sequence ID" value="NZ_BJFL01000001.1"/>
</dbReference>
<dbReference type="PANTHER" id="PTHR43671:SF13">
    <property type="entry name" value="SERINE_THREONINE-PROTEIN KINASE NEK2"/>
    <property type="match status" value="1"/>
</dbReference>
<evidence type="ECO:0000259" key="6">
    <source>
        <dbReference type="PROSITE" id="PS50011"/>
    </source>
</evidence>
<reference evidence="8" key="1">
    <citation type="submission" date="2019-04" db="EMBL/GenBank/DDBJ databases">
        <title>Draft genome sequence of Pseudonocardiaceae bacterium SL3-2-4.</title>
        <authorList>
            <person name="Ningsih F."/>
            <person name="Yokota A."/>
            <person name="Sakai Y."/>
            <person name="Nanatani K."/>
            <person name="Yabe S."/>
            <person name="Oetari A."/>
            <person name="Sjamsuridzal W."/>
        </authorList>
    </citation>
    <scope>NUCLEOTIDE SEQUENCE [LARGE SCALE GENOMIC DNA]</scope>
    <source>
        <strain evidence="8">SL3-2-4</strain>
    </source>
</reference>
<dbReference type="EMBL" id="BJFL01000001">
    <property type="protein sequence ID" value="GDY28501.1"/>
    <property type="molecule type" value="Genomic_DNA"/>
</dbReference>
<dbReference type="EC" id="2.7.11.1" evidence="1"/>
<keyword evidence="8" id="KW-1185">Reference proteome</keyword>
<sequence length="301" mass="33159">MTDYSLDPPKPYPPDHEIAPGYRVVAHLRRGADLDAYDAWSEQRYARCFVKTPRPDRVGVDEVCRRLLLEGRLLRELTHPHLVRGYDLVQPAPGQPPVLVLEALTGTHLGALLRDRHRRLSTSDIAHLGRQLCSAIRYLHDHGYLHLDLKPSNIIAEAGRAKVIDLSLARPPGTCHPGVGTRAYLAPEQAEGDFLDTPADVWGIGLVLYEAATLTRPFAAPRGAGPEWSYSGDPTRYLQLCRVAPSVRALRRLPRPLAEAIDGCLQPKPADRPTVPELWQACTAITGEEGPRPGPPALPAR</sequence>
<gene>
    <name evidence="7" type="ORF">GTS_01340</name>
</gene>
<keyword evidence="4" id="KW-0418">Kinase</keyword>
<dbReference type="InterPro" id="IPR011009">
    <property type="entry name" value="Kinase-like_dom_sf"/>
</dbReference>
<dbReference type="CDD" id="cd14014">
    <property type="entry name" value="STKc_PknB_like"/>
    <property type="match status" value="1"/>
</dbReference>
<dbReference type="AlphaFoldDB" id="A0A4D4IWD8"/>
<dbReference type="GO" id="GO:0004674">
    <property type="term" value="F:protein serine/threonine kinase activity"/>
    <property type="evidence" value="ECO:0007669"/>
    <property type="project" value="UniProtKB-EC"/>
</dbReference>
<accession>A0A4D4IWD8</accession>
<keyword evidence="3" id="KW-0547">Nucleotide-binding</keyword>
<evidence type="ECO:0000256" key="1">
    <source>
        <dbReference type="ARBA" id="ARBA00012513"/>
    </source>
</evidence>
<evidence type="ECO:0000256" key="3">
    <source>
        <dbReference type="ARBA" id="ARBA00022741"/>
    </source>
</evidence>
<dbReference type="PROSITE" id="PS50011">
    <property type="entry name" value="PROTEIN_KINASE_DOM"/>
    <property type="match status" value="1"/>
</dbReference>
<evidence type="ECO:0000313" key="7">
    <source>
        <dbReference type="EMBL" id="GDY28501.1"/>
    </source>
</evidence>
<evidence type="ECO:0000256" key="4">
    <source>
        <dbReference type="ARBA" id="ARBA00022777"/>
    </source>
</evidence>
<organism evidence="7 8">
    <name type="scientific">Gandjariella thermophila</name>
    <dbReference type="NCBI Taxonomy" id="1931992"/>
    <lineage>
        <taxon>Bacteria</taxon>
        <taxon>Bacillati</taxon>
        <taxon>Actinomycetota</taxon>
        <taxon>Actinomycetes</taxon>
        <taxon>Pseudonocardiales</taxon>
        <taxon>Pseudonocardiaceae</taxon>
        <taxon>Gandjariella</taxon>
    </lineage>
</organism>
<comment type="caution">
    <text evidence="7">The sequence shown here is derived from an EMBL/GenBank/DDBJ whole genome shotgun (WGS) entry which is preliminary data.</text>
</comment>
<evidence type="ECO:0000313" key="8">
    <source>
        <dbReference type="Proteomes" id="UP000298860"/>
    </source>
</evidence>
<proteinExistence type="predicted"/>
<dbReference type="InterPro" id="IPR050660">
    <property type="entry name" value="NEK_Ser/Thr_kinase"/>
</dbReference>
<feature type="domain" description="Protein kinase" evidence="6">
    <location>
        <begin position="22"/>
        <end position="285"/>
    </location>
</feature>
<keyword evidence="2" id="KW-0808">Transferase</keyword>
<evidence type="ECO:0000256" key="5">
    <source>
        <dbReference type="ARBA" id="ARBA00022840"/>
    </source>
</evidence>
<protein>
    <recommendedName>
        <fullName evidence="1">non-specific serine/threonine protein kinase</fullName>
        <ecNumber evidence="1">2.7.11.1</ecNumber>
    </recommendedName>
</protein>
<dbReference type="OrthoDB" id="3815424at2"/>
<dbReference type="Gene3D" id="3.30.200.20">
    <property type="entry name" value="Phosphorylase Kinase, domain 1"/>
    <property type="match status" value="1"/>
</dbReference>
<dbReference type="Pfam" id="PF00069">
    <property type="entry name" value="Pkinase"/>
    <property type="match status" value="1"/>
</dbReference>
<dbReference type="InterPro" id="IPR000719">
    <property type="entry name" value="Prot_kinase_dom"/>
</dbReference>
<keyword evidence="5" id="KW-0067">ATP-binding</keyword>
<dbReference type="SMART" id="SM00220">
    <property type="entry name" value="S_TKc"/>
    <property type="match status" value="1"/>
</dbReference>
<dbReference type="SUPFAM" id="SSF56112">
    <property type="entry name" value="Protein kinase-like (PK-like)"/>
    <property type="match status" value="1"/>
</dbReference>
<evidence type="ECO:0000256" key="2">
    <source>
        <dbReference type="ARBA" id="ARBA00022679"/>
    </source>
</evidence>
<dbReference type="Gene3D" id="1.10.510.10">
    <property type="entry name" value="Transferase(Phosphotransferase) domain 1"/>
    <property type="match status" value="1"/>
</dbReference>